<feature type="compositionally biased region" description="Basic and acidic residues" evidence="1">
    <location>
        <begin position="408"/>
        <end position="418"/>
    </location>
</feature>
<gene>
    <name evidence="2" type="ORF">LZ495_19035</name>
</gene>
<evidence type="ECO:0000313" key="3">
    <source>
        <dbReference type="Proteomes" id="UP001165378"/>
    </source>
</evidence>
<reference evidence="2" key="1">
    <citation type="submission" date="2022-01" db="EMBL/GenBank/DDBJ databases">
        <title>Genome-Based Taxonomic Classification of the Phylum Actinobacteria.</title>
        <authorList>
            <person name="Gao Y."/>
        </authorList>
    </citation>
    <scope>NUCLEOTIDE SEQUENCE</scope>
    <source>
        <strain evidence="2">KLBMP 8922</strain>
    </source>
</reference>
<comment type="caution">
    <text evidence="2">The sequence shown here is derived from an EMBL/GenBank/DDBJ whole genome shotgun (WGS) entry which is preliminary data.</text>
</comment>
<name>A0AA41Q0G2_9ACTN</name>
<sequence length="418" mass="43111">MTAYRDHFAGLPRGARAPRVVALVAAAAGLCGLLAAAPAAQGRPAIPPPEPVDLYEMVTRDLGALPDTGYEAPDAAVRDGLRTGLDRVIARDWQGADDALYPRGYSGTVQQDVPSGVYFGRVFPYEHPTKGWGSAYVMGLGTSVAVQVPHPGCAPGIERFGVEVARGVPESVLLLAGAKRYAGGPEGAAGCTAPAVPKGPAADCAAAADPSSCTGTVFHMWSEFLRERAMPAVRLDALPADLAVADVEVDLPEGAEPTFAEAVAAAAESGGFTVCRSWVDVCLGAEEGLYSQQALAHGKAGAPFAAVQVRQSVLDVPVDAALVAKAVATGAREWKAPAAPPAPEPAEPTPSSPSPSAPAPETPVPATPARTPEPDPSTPPADPDDLDLTREPIVVTDLQMVFPFHSEGPADHTRARRR</sequence>
<protein>
    <submittedName>
        <fullName evidence="2">Uncharacterized protein</fullName>
    </submittedName>
</protein>
<feature type="region of interest" description="Disordered" evidence="1">
    <location>
        <begin position="335"/>
        <end position="394"/>
    </location>
</feature>
<accession>A0AA41Q0G2</accession>
<dbReference type="Proteomes" id="UP001165378">
    <property type="component" value="Unassembled WGS sequence"/>
</dbReference>
<evidence type="ECO:0000256" key="1">
    <source>
        <dbReference type="SAM" id="MobiDB-lite"/>
    </source>
</evidence>
<evidence type="ECO:0000313" key="2">
    <source>
        <dbReference type="EMBL" id="MCF2529294.1"/>
    </source>
</evidence>
<feature type="region of interest" description="Disordered" evidence="1">
    <location>
        <begin position="399"/>
        <end position="418"/>
    </location>
</feature>
<proteinExistence type="predicted"/>
<feature type="compositionally biased region" description="Pro residues" evidence="1">
    <location>
        <begin position="338"/>
        <end position="366"/>
    </location>
</feature>
<dbReference type="AlphaFoldDB" id="A0AA41Q0G2"/>
<keyword evidence="3" id="KW-1185">Reference proteome</keyword>
<dbReference type="RefSeq" id="WP_235053530.1">
    <property type="nucleotide sequence ID" value="NZ_JAKFHA010000010.1"/>
</dbReference>
<dbReference type="EMBL" id="JAKFHA010000010">
    <property type="protein sequence ID" value="MCF2529294.1"/>
    <property type="molecule type" value="Genomic_DNA"/>
</dbReference>
<organism evidence="2 3">
    <name type="scientific">Yinghuangia soli</name>
    <dbReference type="NCBI Taxonomy" id="2908204"/>
    <lineage>
        <taxon>Bacteria</taxon>
        <taxon>Bacillati</taxon>
        <taxon>Actinomycetota</taxon>
        <taxon>Actinomycetes</taxon>
        <taxon>Kitasatosporales</taxon>
        <taxon>Streptomycetaceae</taxon>
        <taxon>Yinghuangia</taxon>
    </lineage>
</organism>